<dbReference type="GO" id="GO:0061630">
    <property type="term" value="F:ubiquitin protein ligase activity"/>
    <property type="evidence" value="ECO:0007669"/>
    <property type="project" value="UniProtKB-EC"/>
</dbReference>
<evidence type="ECO:0000313" key="12">
    <source>
        <dbReference type="Proteomes" id="UP000053144"/>
    </source>
</evidence>
<sequence>MSRPNMYTEISLPRFGSRESMMVAHSNHFIRGNYLGDQHFHSNINNGDGVHALDWYHSLPMSYAEAPTAGANVRRRYNDRAGRRRCHRFLHRPYRHVEASTASANVRRRYNDRAGRRRCHRFQHRPYRHVEAPTASANVRRRYNDRAGRRRCHRFQHRPYRHAQPVQEIRCQFNFHSQLNRVPTSTNHSSSSMPIQNAPRRDNMHNHHPPAHREFPSYMLMDTDVQEFPSYMIMDTDDMSYETFSNVQEPSSLGDPHNDIRLDIDDMSYEELLELGERINDNSERGLSEDIIVRQMQTKSCLLPENFKDQEIDICIICQDEYKNKEEIGILQCGHEYHADCIKRWLHKKNVCPMCKSKALTIYRSEN</sequence>
<feature type="compositionally biased region" description="Polar residues" evidence="9">
    <location>
        <begin position="182"/>
        <end position="195"/>
    </location>
</feature>
<dbReference type="GO" id="GO:0005634">
    <property type="term" value="C:nucleus"/>
    <property type="evidence" value="ECO:0007669"/>
    <property type="project" value="TreeGrafter"/>
</dbReference>
<dbReference type="PANTHER" id="PTHR22937">
    <property type="entry name" value="E3 UBIQUITIN-PROTEIN LIGASE RNF165"/>
    <property type="match status" value="1"/>
</dbReference>
<dbReference type="GO" id="GO:0008270">
    <property type="term" value="F:zinc ion binding"/>
    <property type="evidence" value="ECO:0007669"/>
    <property type="project" value="UniProtKB-KW"/>
</dbReference>
<feature type="domain" description="RING-type" evidence="10">
    <location>
        <begin position="315"/>
        <end position="356"/>
    </location>
</feature>
<dbReference type="PANTHER" id="PTHR22937:SF222">
    <property type="entry name" value="RING-TYPE E3 UBIQUITIN TRANSFERASE"/>
    <property type="match status" value="1"/>
</dbReference>
<dbReference type="SUPFAM" id="SSF57850">
    <property type="entry name" value="RING/U-box"/>
    <property type="match status" value="1"/>
</dbReference>
<keyword evidence="5 8" id="KW-0863">Zinc-finger</keyword>
<evidence type="ECO:0000256" key="6">
    <source>
        <dbReference type="ARBA" id="ARBA00022786"/>
    </source>
</evidence>
<evidence type="ECO:0000256" key="5">
    <source>
        <dbReference type="ARBA" id="ARBA00022771"/>
    </source>
</evidence>
<dbReference type="AlphaFoldDB" id="A0A0L9V340"/>
<name>A0A0L9V340_PHAAN</name>
<evidence type="ECO:0000256" key="4">
    <source>
        <dbReference type="ARBA" id="ARBA00022723"/>
    </source>
</evidence>
<dbReference type="InterPro" id="IPR013083">
    <property type="entry name" value="Znf_RING/FYVE/PHD"/>
</dbReference>
<evidence type="ECO:0000256" key="3">
    <source>
        <dbReference type="ARBA" id="ARBA00022679"/>
    </source>
</evidence>
<keyword evidence="6" id="KW-0833">Ubl conjugation pathway</keyword>
<dbReference type="CDD" id="cd16469">
    <property type="entry name" value="RING-H2_RNF24-like"/>
    <property type="match status" value="1"/>
</dbReference>
<dbReference type="Proteomes" id="UP000053144">
    <property type="component" value="Chromosome 8"/>
</dbReference>
<dbReference type="Gramene" id="KOM49381">
    <property type="protein sequence ID" value="KOM49381"/>
    <property type="gene ID" value="LR48_Vigan08g020800"/>
</dbReference>
<keyword evidence="7" id="KW-0862">Zinc</keyword>
<evidence type="ECO:0000256" key="8">
    <source>
        <dbReference type="PROSITE-ProRule" id="PRU00175"/>
    </source>
</evidence>
<keyword evidence="4" id="KW-0479">Metal-binding</keyword>
<proteinExistence type="predicted"/>
<protein>
    <recommendedName>
        <fullName evidence="2">RING-type E3 ubiquitin transferase</fullName>
        <ecNumber evidence="2">2.3.2.27</ecNumber>
    </recommendedName>
</protein>
<dbReference type="PROSITE" id="PS50089">
    <property type="entry name" value="ZF_RING_2"/>
    <property type="match status" value="1"/>
</dbReference>
<reference evidence="12" key="1">
    <citation type="journal article" date="2015" name="Proc. Natl. Acad. Sci. U.S.A.">
        <title>Genome sequencing of adzuki bean (Vigna angularis) provides insight into high starch and low fat accumulation and domestication.</title>
        <authorList>
            <person name="Yang K."/>
            <person name="Tian Z."/>
            <person name="Chen C."/>
            <person name="Luo L."/>
            <person name="Zhao B."/>
            <person name="Wang Z."/>
            <person name="Yu L."/>
            <person name="Li Y."/>
            <person name="Sun Y."/>
            <person name="Li W."/>
            <person name="Chen Y."/>
            <person name="Li Y."/>
            <person name="Zhang Y."/>
            <person name="Ai D."/>
            <person name="Zhao J."/>
            <person name="Shang C."/>
            <person name="Ma Y."/>
            <person name="Wu B."/>
            <person name="Wang M."/>
            <person name="Gao L."/>
            <person name="Sun D."/>
            <person name="Zhang P."/>
            <person name="Guo F."/>
            <person name="Wang W."/>
            <person name="Li Y."/>
            <person name="Wang J."/>
            <person name="Varshney R.K."/>
            <person name="Wang J."/>
            <person name="Ling H.Q."/>
            <person name="Wan P."/>
        </authorList>
    </citation>
    <scope>NUCLEOTIDE SEQUENCE</scope>
    <source>
        <strain evidence="12">cv. Jingnong 6</strain>
    </source>
</reference>
<dbReference type="Pfam" id="PF13639">
    <property type="entry name" value="zf-RING_2"/>
    <property type="match status" value="1"/>
</dbReference>
<accession>A0A0L9V340</accession>
<gene>
    <name evidence="11" type="ORF">LR48_Vigan08g020800</name>
</gene>
<dbReference type="EMBL" id="CM003378">
    <property type="protein sequence ID" value="KOM49381.1"/>
    <property type="molecule type" value="Genomic_DNA"/>
</dbReference>
<organism evidence="11 12">
    <name type="scientific">Phaseolus angularis</name>
    <name type="common">Azuki bean</name>
    <name type="synonym">Vigna angularis</name>
    <dbReference type="NCBI Taxonomy" id="3914"/>
    <lineage>
        <taxon>Eukaryota</taxon>
        <taxon>Viridiplantae</taxon>
        <taxon>Streptophyta</taxon>
        <taxon>Embryophyta</taxon>
        <taxon>Tracheophyta</taxon>
        <taxon>Spermatophyta</taxon>
        <taxon>Magnoliopsida</taxon>
        <taxon>eudicotyledons</taxon>
        <taxon>Gunneridae</taxon>
        <taxon>Pentapetalae</taxon>
        <taxon>rosids</taxon>
        <taxon>fabids</taxon>
        <taxon>Fabales</taxon>
        <taxon>Fabaceae</taxon>
        <taxon>Papilionoideae</taxon>
        <taxon>50 kb inversion clade</taxon>
        <taxon>NPAAA clade</taxon>
        <taxon>indigoferoid/millettioid clade</taxon>
        <taxon>Phaseoleae</taxon>
        <taxon>Vigna</taxon>
    </lineage>
</organism>
<evidence type="ECO:0000259" key="10">
    <source>
        <dbReference type="PROSITE" id="PS50089"/>
    </source>
</evidence>
<evidence type="ECO:0000256" key="9">
    <source>
        <dbReference type="SAM" id="MobiDB-lite"/>
    </source>
</evidence>
<keyword evidence="3" id="KW-0808">Transferase</keyword>
<evidence type="ECO:0000256" key="1">
    <source>
        <dbReference type="ARBA" id="ARBA00000900"/>
    </source>
</evidence>
<dbReference type="InterPro" id="IPR045191">
    <property type="entry name" value="MBR1/2-like"/>
</dbReference>
<evidence type="ECO:0000256" key="7">
    <source>
        <dbReference type="ARBA" id="ARBA00022833"/>
    </source>
</evidence>
<evidence type="ECO:0000313" key="11">
    <source>
        <dbReference type="EMBL" id="KOM49381.1"/>
    </source>
</evidence>
<comment type="catalytic activity">
    <reaction evidence="1">
        <text>S-ubiquitinyl-[E2 ubiquitin-conjugating enzyme]-L-cysteine + [acceptor protein]-L-lysine = [E2 ubiquitin-conjugating enzyme]-L-cysteine + N(6)-ubiquitinyl-[acceptor protein]-L-lysine.</text>
        <dbReference type="EC" id="2.3.2.27"/>
    </reaction>
</comment>
<dbReference type="InterPro" id="IPR001841">
    <property type="entry name" value="Znf_RING"/>
</dbReference>
<dbReference type="EC" id="2.3.2.27" evidence="2"/>
<dbReference type="Gene3D" id="3.30.40.10">
    <property type="entry name" value="Zinc/RING finger domain, C3HC4 (zinc finger)"/>
    <property type="match status" value="1"/>
</dbReference>
<evidence type="ECO:0000256" key="2">
    <source>
        <dbReference type="ARBA" id="ARBA00012483"/>
    </source>
</evidence>
<dbReference type="SMART" id="SM00184">
    <property type="entry name" value="RING"/>
    <property type="match status" value="1"/>
</dbReference>
<feature type="region of interest" description="Disordered" evidence="9">
    <location>
        <begin position="182"/>
        <end position="201"/>
    </location>
</feature>